<sequence length="31" mass="3590">MPQTHSVQSCIISSYRMHSLLNKGRCNQTRL</sequence>
<reference evidence="1" key="2">
    <citation type="journal article" date="2015" name="Fish Shellfish Immunol.">
        <title>Early steps in the European eel (Anguilla anguilla)-Vibrio vulnificus interaction in the gills: Role of the RtxA13 toxin.</title>
        <authorList>
            <person name="Callol A."/>
            <person name="Pajuelo D."/>
            <person name="Ebbesson L."/>
            <person name="Teles M."/>
            <person name="MacKenzie S."/>
            <person name="Amaro C."/>
        </authorList>
    </citation>
    <scope>NUCLEOTIDE SEQUENCE</scope>
</reference>
<organism evidence="1">
    <name type="scientific">Anguilla anguilla</name>
    <name type="common">European freshwater eel</name>
    <name type="synonym">Muraena anguilla</name>
    <dbReference type="NCBI Taxonomy" id="7936"/>
    <lineage>
        <taxon>Eukaryota</taxon>
        <taxon>Metazoa</taxon>
        <taxon>Chordata</taxon>
        <taxon>Craniata</taxon>
        <taxon>Vertebrata</taxon>
        <taxon>Euteleostomi</taxon>
        <taxon>Actinopterygii</taxon>
        <taxon>Neopterygii</taxon>
        <taxon>Teleostei</taxon>
        <taxon>Anguilliformes</taxon>
        <taxon>Anguillidae</taxon>
        <taxon>Anguilla</taxon>
    </lineage>
</organism>
<dbReference type="EMBL" id="GBXM01027792">
    <property type="protein sequence ID" value="JAH80785.1"/>
    <property type="molecule type" value="Transcribed_RNA"/>
</dbReference>
<protein>
    <submittedName>
        <fullName evidence="1">Uncharacterized protein</fullName>
    </submittedName>
</protein>
<proteinExistence type="predicted"/>
<dbReference type="AlphaFoldDB" id="A0A0E9VTY5"/>
<accession>A0A0E9VTY5</accession>
<reference evidence="1" key="1">
    <citation type="submission" date="2014-11" db="EMBL/GenBank/DDBJ databases">
        <authorList>
            <person name="Amaro Gonzalez C."/>
        </authorList>
    </citation>
    <scope>NUCLEOTIDE SEQUENCE</scope>
</reference>
<name>A0A0E9VTY5_ANGAN</name>
<evidence type="ECO:0000313" key="1">
    <source>
        <dbReference type="EMBL" id="JAH80785.1"/>
    </source>
</evidence>